<keyword evidence="5" id="KW-1185">Reference proteome</keyword>
<evidence type="ECO:0000313" key="5">
    <source>
        <dbReference type="Proteomes" id="UP001057580"/>
    </source>
</evidence>
<evidence type="ECO:0000313" key="3">
    <source>
        <dbReference type="EMBL" id="UWM54663.1"/>
    </source>
</evidence>
<reference evidence="4" key="1">
    <citation type="submission" date="2022-09" db="EMBL/GenBank/DDBJ databases">
        <title>Diverse halophilic archaea isolated from saline environments.</title>
        <authorList>
            <person name="Cui H.-L."/>
        </authorList>
    </citation>
    <scope>NUCLEOTIDE SEQUENCE</scope>
    <source>
        <strain evidence="4">ZS-35-S2</strain>
    </source>
</reference>
<feature type="region of interest" description="Disordered" evidence="2">
    <location>
        <begin position="29"/>
        <end position="74"/>
    </location>
</feature>
<dbReference type="EMBL" id="CP104003">
    <property type="protein sequence ID" value="UWM54663.1"/>
    <property type="molecule type" value="Genomic_DNA"/>
</dbReference>
<dbReference type="PROSITE" id="PS51257">
    <property type="entry name" value="PROKAR_LIPOPROTEIN"/>
    <property type="match status" value="1"/>
</dbReference>
<feature type="compositionally biased region" description="Gly residues" evidence="2">
    <location>
        <begin position="43"/>
        <end position="65"/>
    </location>
</feature>
<protein>
    <submittedName>
        <fullName evidence="4">DUF4352 domain-containing protein</fullName>
    </submittedName>
</protein>
<proteinExistence type="predicted"/>
<dbReference type="AlphaFoldDB" id="A0A9E7R329"/>
<keyword evidence="1" id="KW-0732">Signal</keyword>
<dbReference type="Gene3D" id="2.60.40.1240">
    <property type="match status" value="1"/>
</dbReference>
<name>A0A9E7R329_9EURY</name>
<dbReference type="EMBL" id="CP104003">
    <property type="protein sequence ID" value="UWM54732.1"/>
    <property type="molecule type" value="Genomic_DNA"/>
</dbReference>
<dbReference type="InterPro" id="IPR029050">
    <property type="entry name" value="Immunoprotect_excell_Ig-like"/>
</dbReference>
<sequence>MRPTVTRREAVLLGGLGVLTSLAGCVGGGDAPSDGDAPADGPSGSGDIGGDSNGADGGDGGGEGETAGDEADAPAVSVQQAVVGDLTDLGPVAVGVVGAERTPTAPLLGPGSAIGAAEGNEYVALDVGIRGDAYVALAADLFAVAVDDTEYASAENFAQIASAELGGFPFAPGELRRFRLHYEVPEGTSGESLRVLLRVRTLPGDSFEALQPLQVDLGSTAASAATFEQAFDVPLQPFGETVSHEGIEVTIGEVQPVAEVSARRPPAEGTEYLGFTIAATNGGDRPNPILLSLSGLGGLSLVDGTGADVGRNVQFTGEVLGGRQFDPSNGLAPGESESGVVVGEVPAGVSPLYLVWSPPALYWRGDVHRYVWQVR</sequence>
<dbReference type="KEGG" id="ssai:N0B31_21405"/>
<dbReference type="GeneID" id="74945037"/>
<accession>A0A9E7R329</accession>
<gene>
    <name evidence="4" type="ORF">N0B31_00275</name>
    <name evidence="3" type="ORF">N0B31_21405</name>
</gene>
<dbReference type="Proteomes" id="UP001057580">
    <property type="component" value="Chromosome"/>
</dbReference>
<dbReference type="KEGG" id="ssai:N0B31_00275"/>
<organism evidence="4 5">
    <name type="scientific">Salinirubellus salinus</name>
    <dbReference type="NCBI Taxonomy" id="1364945"/>
    <lineage>
        <taxon>Archaea</taxon>
        <taxon>Methanobacteriati</taxon>
        <taxon>Methanobacteriota</taxon>
        <taxon>Stenosarchaea group</taxon>
        <taxon>Halobacteria</taxon>
        <taxon>Halobacteriales</taxon>
        <taxon>Natronomonadaceae</taxon>
        <taxon>Salinirubellus</taxon>
    </lineage>
</organism>
<evidence type="ECO:0000256" key="2">
    <source>
        <dbReference type="SAM" id="MobiDB-lite"/>
    </source>
</evidence>
<feature type="compositionally biased region" description="Low complexity" evidence="2">
    <location>
        <begin position="31"/>
        <end position="42"/>
    </location>
</feature>
<evidence type="ECO:0000256" key="1">
    <source>
        <dbReference type="ARBA" id="ARBA00022729"/>
    </source>
</evidence>
<dbReference type="RefSeq" id="WP_260593684.1">
    <property type="nucleotide sequence ID" value="NZ_CP104003.1"/>
</dbReference>
<evidence type="ECO:0000313" key="4">
    <source>
        <dbReference type="EMBL" id="UWM54732.1"/>
    </source>
</evidence>